<keyword evidence="8 11" id="KW-0408">Iron</keyword>
<comment type="subcellular location">
    <subcellularLocation>
        <location evidence="11">Cytoplasm</location>
    </subcellularLocation>
    <subcellularLocation>
        <location evidence="11">Nucleus</location>
    </subcellularLocation>
</comment>
<feature type="binding site" evidence="11">
    <location>
        <position position="133"/>
    </location>
    <ligand>
        <name>Fe(2+)</name>
        <dbReference type="ChEBI" id="CHEBI:29033"/>
        <note>for iron-dependent acireductone dioxygenase activity</note>
    </ligand>
</feature>
<feature type="binding site" evidence="11">
    <location>
        <position position="133"/>
    </location>
    <ligand>
        <name>Ni(2+)</name>
        <dbReference type="ChEBI" id="CHEBI:49786"/>
        <note>for nickel-dependent acireductone dioxygenase activity</note>
    </ligand>
</feature>
<comment type="catalytic activity">
    <reaction evidence="11">
        <text>1,2-dihydroxy-5-(methylsulfanyl)pent-1-en-3-one + O2 = 3-(methylsulfanyl)propanoate + CO + formate + 2 H(+)</text>
        <dbReference type="Rhea" id="RHEA:14161"/>
        <dbReference type="ChEBI" id="CHEBI:15378"/>
        <dbReference type="ChEBI" id="CHEBI:15379"/>
        <dbReference type="ChEBI" id="CHEBI:15740"/>
        <dbReference type="ChEBI" id="CHEBI:17245"/>
        <dbReference type="ChEBI" id="CHEBI:49016"/>
        <dbReference type="ChEBI" id="CHEBI:49252"/>
        <dbReference type="EC" id="1.13.11.53"/>
    </reaction>
</comment>
<sequence length="193" mass="22952">MVQSWYMNDGTEHSQDEHLLEEIDTTTLCARTGVEIWYFHPDQILVEHENLSLTKLKHDRGYTYEDEIKIESSMENYEENLKIFFTEHLHSDDEIRLILEGSGFFDIRDCDDKWIRIHVFPGDLIILPAGIYHRFIPDKQNYIRARRFFVGEPVWTPINRPDGDKHPSRKIYIEHRYRNGKVNTEKNLTNAAS</sequence>
<dbReference type="GO" id="GO:0019509">
    <property type="term" value="P:L-methionine salvage from methylthioadenosine"/>
    <property type="evidence" value="ECO:0007669"/>
    <property type="project" value="UniProtKB-UniRule"/>
</dbReference>
<feature type="binding site" evidence="11">
    <location>
        <position position="88"/>
    </location>
    <ligand>
        <name>Fe(2+)</name>
        <dbReference type="ChEBI" id="CHEBI:29033"/>
        <note>for iron-dependent acireductone dioxygenase activity</note>
    </ligand>
</feature>
<evidence type="ECO:0000256" key="4">
    <source>
        <dbReference type="ARBA" id="ARBA00022605"/>
    </source>
</evidence>
<feature type="binding site" evidence="11">
    <location>
        <position position="88"/>
    </location>
    <ligand>
        <name>Ni(2+)</name>
        <dbReference type="ChEBI" id="CHEBI:49786"/>
        <note>for nickel-dependent acireductone dioxygenase activity</note>
    </ligand>
</feature>
<gene>
    <name evidence="12" type="ORF">IZO911_LOCUS30382</name>
    <name evidence="13" type="ORF">KXQ929_LOCUS9781</name>
</gene>
<comment type="similarity">
    <text evidence="11">Belongs to the acireductone dioxygenase (ARD) family.</text>
</comment>
<evidence type="ECO:0000256" key="9">
    <source>
        <dbReference type="ARBA" id="ARBA00023167"/>
    </source>
</evidence>
<dbReference type="SUPFAM" id="SSF51182">
    <property type="entry name" value="RmlC-like cupins"/>
    <property type="match status" value="1"/>
</dbReference>
<dbReference type="InterPro" id="IPR027496">
    <property type="entry name" value="ARD_euk"/>
</dbReference>
<evidence type="ECO:0000313" key="14">
    <source>
        <dbReference type="Proteomes" id="UP000663860"/>
    </source>
</evidence>
<protein>
    <recommendedName>
        <fullName evidence="11">Acireductone dioxygenase</fullName>
    </recommendedName>
    <alternativeName>
        <fullName evidence="11">Acireductone dioxygenase (Fe(2+)-requiring)</fullName>
        <shortName evidence="11">ARD'</shortName>
        <shortName evidence="11">Fe-ARD</shortName>
        <ecNumber evidence="11">1.13.11.54</ecNumber>
    </alternativeName>
    <alternativeName>
        <fullName evidence="11">Acireductone dioxygenase (Ni(2+)-requiring)</fullName>
        <shortName evidence="11">ARD</shortName>
        <shortName evidence="11">Ni-ARD</shortName>
        <ecNumber evidence="11">1.13.11.53</ecNumber>
    </alternativeName>
</protein>
<keyword evidence="5 11" id="KW-0479">Metal-binding</keyword>
<evidence type="ECO:0000256" key="5">
    <source>
        <dbReference type="ARBA" id="ARBA00022723"/>
    </source>
</evidence>
<dbReference type="PANTHER" id="PTHR23418:SF0">
    <property type="entry name" value="ACIREDUCTONE DIOXYGENASE"/>
    <property type="match status" value="1"/>
</dbReference>
<evidence type="ECO:0000256" key="2">
    <source>
        <dbReference type="ARBA" id="ARBA00022490"/>
    </source>
</evidence>
<comment type="cofactor">
    <cofactor evidence="11">
        <name>Fe(2+)</name>
        <dbReference type="ChEBI" id="CHEBI:29033"/>
    </cofactor>
    <cofactor evidence="11">
        <name>Ni(2+)</name>
        <dbReference type="ChEBI" id="CHEBI:49786"/>
    </cofactor>
    <text evidence="11">Binds either 1 Fe or Ni cation per monomer. Iron-binding promotes an acireductone dioxygenase reaction producing 2-keto-4-methylthiobutyrate, while nickel-binding promotes an acireductone dioxygenase reaction producing 3-(methylsulfanyl)propanoate.</text>
</comment>
<dbReference type="EMBL" id="CAJNOE010000473">
    <property type="protein sequence ID" value="CAF1233365.1"/>
    <property type="molecule type" value="Genomic_DNA"/>
</dbReference>
<feature type="binding site" evidence="11">
    <location>
        <position position="90"/>
    </location>
    <ligand>
        <name>Fe(2+)</name>
        <dbReference type="ChEBI" id="CHEBI:29033"/>
        <note>for iron-dependent acireductone dioxygenase activity</note>
    </ligand>
</feature>
<dbReference type="CDD" id="cd02232">
    <property type="entry name" value="cupin_ARD"/>
    <property type="match status" value="1"/>
</dbReference>
<dbReference type="UniPathway" id="UPA00904">
    <property type="reaction ID" value="UER00878"/>
</dbReference>
<evidence type="ECO:0000256" key="6">
    <source>
        <dbReference type="ARBA" id="ARBA00022964"/>
    </source>
</evidence>
<dbReference type="InterPro" id="IPR004313">
    <property type="entry name" value="ARD"/>
</dbReference>
<proteinExistence type="inferred from homology"/>
<comment type="pathway">
    <text evidence="11">Amino-acid biosynthesis; L-methionine biosynthesis via salvage pathway; L-methionine from S-methyl-5-thio-alpha-D-ribose 1-phosphate: step 5/6.</text>
</comment>
<dbReference type="GO" id="GO:0010309">
    <property type="term" value="F:acireductone dioxygenase [iron(II)-requiring] activity"/>
    <property type="evidence" value="ECO:0007669"/>
    <property type="project" value="UniProtKB-UniRule"/>
</dbReference>
<evidence type="ECO:0000256" key="10">
    <source>
        <dbReference type="ARBA" id="ARBA00023242"/>
    </source>
</evidence>
<keyword evidence="3 11" id="KW-0533">Nickel</keyword>
<dbReference type="GO" id="GO:0005634">
    <property type="term" value="C:nucleus"/>
    <property type="evidence" value="ECO:0007669"/>
    <property type="project" value="UniProtKB-SubCell"/>
</dbReference>
<keyword evidence="7 11" id="KW-0560">Oxidoreductase</keyword>
<evidence type="ECO:0000313" key="13">
    <source>
        <dbReference type="EMBL" id="CAF3682649.1"/>
    </source>
</evidence>
<evidence type="ECO:0000256" key="11">
    <source>
        <dbReference type="HAMAP-Rule" id="MF_03154"/>
    </source>
</evidence>
<feature type="binding site" evidence="11">
    <location>
        <position position="94"/>
    </location>
    <ligand>
        <name>Fe(2+)</name>
        <dbReference type="ChEBI" id="CHEBI:29033"/>
        <note>for iron-dependent acireductone dioxygenase activity</note>
    </ligand>
</feature>
<dbReference type="HAMAP" id="MF_03154">
    <property type="entry name" value="Salvage_MtnD_euk"/>
    <property type="match status" value="1"/>
</dbReference>
<keyword evidence="4 11" id="KW-0028">Amino-acid biosynthesis</keyword>
<dbReference type="GO" id="GO:0016151">
    <property type="term" value="F:nickel cation binding"/>
    <property type="evidence" value="ECO:0007669"/>
    <property type="project" value="UniProtKB-UniRule"/>
</dbReference>
<dbReference type="PANTHER" id="PTHR23418">
    <property type="entry name" value="ACIREDUCTONE DIOXYGENASE"/>
    <property type="match status" value="1"/>
</dbReference>
<evidence type="ECO:0000256" key="8">
    <source>
        <dbReference type="ARBA" id="ARBA00023004"/>
    </source>
</evidence>
<comment type="caution">
    <text evidence="12">The sequence shown here is derived from an EMBL/GenBank/DDBJ whole genome shotgun (WGS) entry which is preliminary data.</text>
</comment>
<dbReference type="GO" id="GO:0005506">
    <property type="term" value="F:iron ion binding"/>
    <property type="evidence" value="ECO:0007669"/>
    <property type="project" value="UniProtKB-UniRule"/>
</dbReference>
<evidence type="ECO:0000256" key="1">
    <source>
        <dbReference type="ARBA" id="ARBA00000428"/>
    </source>
</evidence>
<dbReference type="EMBL" id="CAJOBB010000452">
    <property type="protein sequence ID" value="CAF3682649.1"/>
    <property type="molecule type" value="Genomic_DNA"/>
</dbReference>
<comment type="catalytic activity">
    <reaction evidence="1 11">
        <text>1,2-dihydroxy-5-(methylsulfanyl)pent-1-en-3-one + O2 = 4-methylsulfanyl-2-oxobutanoate + formate + 2 H(+)</text>
        <dbReference type="Rhea" id="RHEA:24504"/>
        <dbReference type="ChEBI" id="CHEBI:15378"/>
        <dbReference type="ChEBI" id="CHEBI:15379"/>
        <dbReference type="ChEBI" id="CHEBI:15740"/>
        <dbReference type="ChEBI" id="CHEBI:16723"/>
        <dbReference type="ChEBI" id="CHEBI:49252"/>
        <dbReference type="EC" id="1.13.11.54"/>
    </reaction>
</comment>
<dbReference type="GO" id="GO:0005737">
    <property type="term" value="C:cytoplasm"/>
    <property type="evidence" value="ECO:0007669"/>
    <property type="project" value="UniProtKB-SubCell"/>
</dbReference>
<name>A0A814YNK1_9BILA</name>
<keyword evidence="6 11" id="KW-0223">Dioxygenase</keyword>
<dbReference type="EC" id="1.13.11.54" evidence="11"/>
<dbReference type="Gene3D" id="2.60.120.10">
    <property type="entry name" value="Jelly Rolls"/>
    <property type="match status" value="1"/>
</dbReference>
<feature type="binding site" evidence="11">
    <location>
        <position position="90"/>
    </location>
    <ligand>
        <name>Ni(2+)</name>
        <dbReference type="ChEBI" id="CHEBI:49786"/>
        <note>for nickel-dependent acireductone dioxygenase activity</note>
    </ligand>
</feature>
<dbReference type="Proteomes" id="UP000663860">
    <property type="component" value="Unassembled WGS sequence"/>
</dbReference>
<keyword evidence="9 11" id="KW-0486">Methionine biosynthesis</keyword>
<dbReference type="EC" id="1.13.11.53" evidence="11"/>
<accession>A0A814YNK1</accession>
<evidence type="ECO:0000313" key="12">
    <source>
        <dbReference type="EMBL" id="CAF1233365.1"/>
    </source>
</evidence>
<evidence type="ECO:0000256" key="3">
    <source>
        <dbReference type="ARBA" id="ARBA00022596"/>
    </source>
</evidence>
<dbReference type="GO" id="GO:0010308">
    <property type="term" value="F:acireductone dioxygenase (Ni2+-requiring) activity"/>
    <property type="evidence" value="ECO:0007669"/>
    <property type="project" value="UniProtKB-UniRule"/>
</dbReference>
<keyword evidence="2 11" id="KW-0963">Cytoplasm</keyword>
<dbReference type="Pfam" id="PF03079">
    <property type="entry name" value="ARD"/>
    <property type="match status" value="1"/>
</dbReference>
<evidence type="ECO:0000256" key="7">
    <source>
        <dbReference type="ARBA" id="ARBA00023002"/>
    </source>
</evidence>
<organism evidence="12 14">
    <name type="scientific">Adineta steineri</name>
    <dbReference type="NCBI Taxonomy" id="433720"/>
    <lineage>
        <taxon>Eukaryota</taxon>
        <taxon>Metazoa</taxon>
        <taxon>Spiralia</taxon>
        <taxon>Gnathifera</taxon>
        <taxon>Rotifera</taxon>
        <taxon>Eurotatoria</taxon>
        <taxon>Bdelloidea</taxon>
        <taxon>Adinetida</taxon>
        <taxon>Adinetidae</taxon>
        <taxon>Adineta</taxon>
    </lineage>
</organism>
<dbReference type="InterPro" id="IPR011051">
    <property type="entry name" value="RmlC_Cupin_sf"/>
</dbReference>
<reference evidence="12" key="1">
    <citation type="submission" date="2021-02" db="EMBL/GenBank/DDBJ databases">
        <authorList>
            <person name="Nowell W R."/>
        </authorList>
    </citation>
    <scope>NUCLEOTIDE SEQUENCE</scope>
</reference>
<dbReference type="FunFam" id="2.60.120.10:FF:000099">
    <property type="entry name" value="1,2-dihydroxy-3-keto-5-methylthiopentene dioxygenase"/>
    <property type="match status" value="1"/>
</dbReference>
<comment type="function">
    <text evidence="11">Catalyzes 2 different reactions between oxygen and the acireductone 1,2-dihydroxy-3-keto-5-methylthiopentene (DHK-MTPene) depending upon the metal bound in the active site. Fe-containing acireductone dioxygenase (Fe-ARD) produces formate and 2-keto-4-methylthiobutyrate (KMTB), the alpha-ketoacid precursor of methionine in the methionine recycle pathway. Ni-containing acireductone dioxygenase (Ni-ARD) produces methylthiopropionate, carbon monoxide and formate, and does not lie on the methionine recycle pathway.</text>
</comment>
<dbReference type="InterPro" id="IPR014710">
    <property type="entry name" value="RmlC-like_jellyroll"/>
</dbReference>
<dbReference type="AlphaFoldDB" id="A0A814YNK1"/>
<dbReference type="Proteomes" id="UP000663868">
    <property type="component" value="Unassembled WGS sequence"/>
</dbReference>
<feature type="binding site" evidence="11">
    <location>
        <position position="94"/>
    </location>
    <ligand>
        <name>Ni(2+)</name>
        <dbReference type="ChEBI" id="CHEBI:49786"/>
        <note>for nickel-dependent acireductone dioxygenase activity</note>
    </ligand>
</feature>
<keyword evidence="10 11" id="KW-0539">Nucleus</keyword>